<evidence type="ECO:0000313" key="3">
    <source>
        <dbReference type="EMBL" id="MFG6447800.1"/>
    </source>
</evidence>
<reference evidence="3 4" key="1">
    <citation type="submission" date="2024-08" db="EMBL/GenBank/DDBJ databases">
        <authorList>
            <person name="Lu H."/>
        </authorList>
    </citation>
    <scope>NUCLEOTIDE SEQUENCE [LARGE SCALE GENOMIC DNA]</scope>
    <source>
        <strain evidence="3 4">BYS180W</strain>
    </source>
</reference>
<dbReference type="Proteomes" id="UP001606099">
    <property type="component" value="Unassembled WGS sequence"/>
</dbReference>
<gene>
    <name evidence="3" type="ORF">ACG0Z6_06015</name>
</gene>
<name>A0ABW7FU00_9BURK</name>
<dbReference type="InterPro" id="IPR026935">
    <property type="entry name" value="BtrH_N"/>
</dbReference>
<proteinExistence type="predicted"/>
<dbReference type="Pfam" id="PF16169">
    <property type="entry name" value="DUF4872"/>
    <property type="match status" value="1"/>
</dbReference>
<dbReference type="EMBL" id="JBIGHZ010000002">
    <property type="protein sequence ID" value="MFG6447800.1"/>
    <property type="molecule type" value="Genomic_DNA"/>
</dbReference>
<feature type="domain" description="Butirosin biosynthesis protein H N-terminal" evidence="1">
    <location>
        <begin position="16"/>
        <end position="114"/>
    </location>
</feature>
<dbReference type="Pfam" id="PF14399">
    <property type="entry name" value="BtrH_N"/>
    <property type="match status" value="1"/>
</dbReference>
<keyword evidence="4" id="KW-1185">Reference proteome</keyword>
<comment type="caution">
    <text evidence="3">The sequence shown here is derived from an EMBL/GenBank/DDBJ whole genome shotgun (WGS) entry which is preliminary data.</text>
</comment>
<organism evidence="3 4">
    <name type="scientific">Roseateles rivi</name>
    <dbReference type="NCBI Taxonomy" id="3299028"/>
    <lineage>
        <taxon>Bacteria</taxon>
        <taxon>Pseudomonadati</taxon>
        <taxon>Pseudomonadota</taxon>
        <taxon>Betaproteobacteria</taxon>
        <taxon>Burkholderiales</taxon>
        <taxon>Sphaerotilaceae</taxon>
        <taxon>Roseateles</taxon>
    </lineage>
</organism>
<dbReference type="RefSeq" id="WP_394459479.1">
    <property type="nucleotide sequence ID" value="NZ_JBIGHZ010000002.1"/>
</dbReference>
<protein>
    <submittedName>
        <fullName evidence="3">DUF4872 domain-containing protein</fullName>
    </submittedName>
</protein>
<accession>A0ABW7FU00</accession>
<evidence type="ECO:0000313" key="4">
    <source>
        <dbReference type="Proteomes" id="UP001606099"/>
    </source>
</evidence>
<evidence type="ECO:0000259" key="2">
    <source>
        <dbReference type="Pfam" id="PF16169"/>
    </source>
</evidence>
<evidence type="ECO:0000259" key="1">
    <source>
        <dbReference type="Pfam" id="PF14399"/>
    </source>
</evidence>
<sequence>MSRPAQSRYQHRAGANCESACLRNALAAQGLALEEEVVFGLDGNIGFALFEREGPEPDLVVGRQTIFPGQALRLLGCSVQAQQRTPLSRLRQWLAQGEVVVARVDLAALPHHATLEGASAPFGGYFVNLCGQLPPLNSDGEGEFLVSDPACAELLRVPVDQVQQARLSSACPPINPNGWCYVLGGGAQAPALERLGPAALAQSAREMLRPALKQQGCSGLLQLQRRVAQWPELKRGTLPPPPGSPGLPRWPALTWQLRALGSAIELWGTGGGLFRPLWTRFIERVAQALPDPALNAAATHIARSAQAWQHMGQTCLSLTPSSSAEALRHTLNEVQRLLSLLIPEERLALEHLAQADVRARRQHLAGGPP</sequence>
<feature type="domain" description="DUF4872" evidence="2">
    <location>
        <begin position="252"/>
        <end position="346"/>
    </location>
</feature>
<dbReference type="InterPro" id="IPR032369">
    <property type="entry name" value="DUF4872"/>
</dbReference>